<name>A0A5N7AU75_9EURO</name>
<keyword evidence="3" id="KW-1185">Reference proteome</keyword>
<organism evidence="2 3">
    <name type="scientific">Aspergillus bertholletiae</name>
    <dbReference type="NCBI Taxonomy" id="1226010"/>
    <lineage>
        <taxon>Eukaryota</taxon>
        <taxon>Fungi</taxon>
        <taxon>Dikarya</taxon>
        <taxon>Ascomycota</taxon>
        <taxon>Pezizomycotina</taxon>
        <taxon>Eurotiomycetes</taxon>
        <taxon>Eurotiomycetidae</taxon>
        <taxon>Eurotiales</taxon>
        <taxon>Aspergillaceae</taxon>
        <taxon>Aspergillus</taxon>
        <taxon>Aspergillus subgen. Circumdati</taxon>
    </lineage>
</organism>
<keyword evidence="1" id="KW-1133">Transmembrane helix</keyword>
<reference evidence="2 3" key="1">
    <citation type="submission" date="2019-04" db="EMBL/GenBank/DDBJ databases">
        <title>Friends and foes A comparative genomics studyof 23 Aspergillus species from section Flavi.</title>
        <authorList>
            <consortium name="DOE Joint Genome Institute"/>
            <person name="Kjaerbolling I."/>
            <person name="Vesth T."/>
            <person name="Frisvad J.C."/>
            <person name="Nybo J.L."/>
            <person name="Theobald S."/>
            <person name="Kildgaard S."/>
            <person name="Isbrandt T."/>
            <person name="Kuo A."/>
            <person name="Sato A."/>
            <person name="Lyhne E.K."/>
            <person name="Kogle M.E."/>
            <person name="Wiebenga A."/>
            <person name="Kun R.S."/>
            <person name="Lubbers R.J."/>
            <person name="Makela M.R."/>
            <person name="Barry K."/>
            <person name="Chovatia M."/>
            <person name="Clum A."/>
            <person name="Daum C."/>
            <person name="Haridas S."/>
            <person name="He G."/>
            <person name="LaButti K."/>
            <person name="Lipzen A."/>
            <person name="Mondo S."/>
            <person name="Riley R."/>
            <person name="Salamov A."/>
            <person name="Simmons B.A."/>
            <person name="Magnuson J.K."/>
            <person name="Henrissat B."/>
            <person name="Mortensen U.H."/>
            <person name="Larsen T.O."/>
            <person name="Devries R.P."/>
            <person name="Grigoriev I.V."/>
            <person name="Machida M."/>
            <person name="Baker S.E."/>
            <person name="Andersen M.R."/>
        </authorList>
    </citation>
    <scope>NUCLEOTIDE SEQUENCE [LARGE SCALE GENOMIC DNA]</scope>
    <source>
        <strain evidence="2 3">IBT 29228</strain>
    </source>
</reference>
<protein>
    <submittedName>
        <fullName evidence="2">Uncharacterized protein</fullName>
    </submittedName>
</protein>
<keyword evidence="1" id="KW-0812">Transmembrane</keyword>
<dbReference type="EMBL" id="ML736316">
    <property type="protein sequence ID" value="KAE8373404.1"/>
    <property type="molecule type" value="Genomic_DNA"/>
</dbReference>
<dbReference type="AlphaFoldDB" id="A0A5N7AU75"/>
<dbReference type="Proteomes" id="UP000326198">
    <property type="component" value="Unassembled WGS sequence"/>
</dbReference>
<accession>A0A5N7AU75</accession>
<evidence type="ECO:0000313" key="2">
    <source>
        <dbReference type="EMBL" id="KAE8373404.1"/>
    </source>
</evidence>
<gene>
    <name evidence="2" type="ORF">BDV26DRAFT_272135</name>
</gene>
<proteinExistence type="predicted"/>
<keyword evidence="1" id="KW-0472">Membrane</keyword>
<sequence>MSHHVRSSLDLERKYTKTLGNAETTNPITLRINCNRVLGVSLRDYLFVSACITIYIYFLLYGRNIIPTHSELGEYWAYYSWQVLF</sequence>
<evidence type="ECO:0000256" key="1">
    <source>
        <dbReference type="SAM" id="Phobius"/>
    </source>
</evidence>
<evidence type="ECO:0000313" key="3">
    <source>
        <dbReference type="Proteomes" id="UP000326198"/>
    </source>
</evidence>
<feature type="transmembrane region" description="Helical" evidence="1">
    <location>
        <begin position="45"/>
        <end position="62"/>
    </location>
</feature>